<reference evidence="1" key="1">
    <citation type="submission" date="2020-05" db="EMBL/GenBank/DDBJ databases">
        <authorList>
            <person name="Zeng H."/>
            <person name="Chan Y.K."/>
            <person name="Watt R.M."/>
        </authorList>
    </citation>
    <scope>NUCLEOTIDE SEQUENCE</scope>
    <source>
        <strain evidence="1">ATCC 700773</strain>
    </source>
</reference>
<reference evidence="1" key="2">
    <citation type="journal article" date="2021" name="Microbiol. Resour. Announc.">
        <title>Complete Genome Sequences of Three Human Oral Treponema parvum Isolates.</title>
        <authorList>
            <person name="Zeng H."/>
            <person name="Watt R.M."/>
        </authorList>
    </citation>
    <scope>NUCLEOTIDE SEQUENCE</scope>
    <source>
        <strain evidence="1">ATCC 700773</strain>
    </source>
</reference>
<evidence type="ECO:0000313" key="2">
    <source>
        <dbReference type="Proteomes" id="UP000671995"/>
    </source>
</evidence>
<dbReference type="EMBL" id="CP054257">
    <property type="protein sequence ID" value="QTQ11726.1"/>
    <property type="molecule type" value="Genomic_DNA"/>
</dbReference>
<dbReference type="RefSeq" id="WP_210118521.1">
    <property type="nucleotide sequence ID" value="NZ_CP054257.1"/>
</dbReference>
<proteinExistence type="predicted"/>
<gene>
    <name evidence="1" type="ORF">HRI96_05635</name>
</gene>
<sequence length="287" mass="31635">MGLLKEALLFSRTAETGQSGGLLSKIEKSASPSDFYQWAKQNNFEHAAVFKPYEKKYVMADAVGIDAVTVCSSVSSRDFFYGTFLQKDGWQSVFTGTKPAEPFYQLLSEDYKESVKRIDFLKLESGGESPVIMIFSFDSKEKVLPFPVSINTKDGDAGQTAELSVDPPSKPAHLFLISLKTAIKESLAASGLYDDDINSLLEKTVYKELFRILQTSLSNDHICFKGQNDEIKAAMFFGEELDPLLLQTHISKAFKVILGGKAASKVLLLSVGISKNPAEIRNFLLTG</sequence>
<accession>A0A975EZD4</accession>
<evidence type="ECO:0000313" key="1">
    <source>
        <dbReference type="EMBL" id="QTQ11726.1"/>
    </source>
</evidence>
<dbReference type="Proteomes" id="UP000671995">
    <property type="component" value="Chromosome"/>
</dbReference>
<protein>
    <submittedName>
        <fullName evidence="1">Uncharacterized protein</fullName>
    </submittedName>
</protein>
<dbReference type="AlphaFoldDB" id="A0A975EZD4"/>
<organism evidence="1 2">
    <name type="scientific">Treponema parvum</name>
    <dbReference type="NCBI Taxonomy" id="138851"/>
    <lineage>
        <taxon>Bacteria</taxon>
        <taxon>Pseudomonadati</taxon>
        <taxon>Spirochaetota</taxon>
        <taxon>Spirochaetia</taxon>
        <taxon>Spirochaetales</taxon>
        <taxon>Treponemataceae</taxon>
        <taxon>Treponema</taxon>
    </lineage>
</organism>
<name>A0A975EZD4_9SPIR</name>